<dbReference type="Proteomes" id="UP000199701">
    <property type="component" value="Unassembled WGS sequence"/>
</dbReference>
<accession>A0A1I0R685</accession>
<protein>
    <submittedName>
        <fullName evidence="3">LD-carboxypeptidase LdcB, LAS superfamily</fullName>
    </submittedName>
</protein>
<dbReference type="AlphaFoldDB" id="A0A1I0R685"/>
<reference evidence="3 4" key="1">
    <citation type="submission" date="2016-10" db="EMBL/GenBank/DDBJ databases">
        <authorList>
            <person name="de Groot N.N."/>
        </authorList>
    </citation>
    <scope>NUCLEOTIDE SEQUENCE [LARGE SCALE GENOMIC DNA]</scope>
    <source>
        <strain evidence="3 4">DSM 9179</strain>
    </source>
</reference>
<keyword evidence="3" id="KW-0645">Protease</keyword>
<evidence type="ECO:0000259" key="2">
    <source>
        <dbReference type="Pfam" id="PF02557"/>
    </source>
</evidence>
<dbReference type="GO" id="GO:0004180">
    <property type="term" value="F:carboxypeptidase activity"/>
    <property type="evidence" value="ECO:0007669"/>
    <property type="project" value="UniProtKB-KW"/>
</dbReference>
<proteinExistence type="predicted"/>
<dbReference type="CDD" id="cd14852">
    <property type="entry name" value="LD-carboxypeptidase"/>
    <property type="match status" value="1"/>
</dbReference>
<keyword evidence="1" id="KW-0812">Transmembrane</keyword>
<evidence type="ECO:0000313" key="3">
    <source>
        <dbReference type="EMBL" id="SEW35906.1"/>
    </source>
</evidence>
<dbReference type="Gene3D" id="3.30.1380.10">
    <property type="match status" value="1"/>
</dbReference>
<gene>
    <name evidence="3" type="ORF">SAMN05421659_11232</name>
</gene>
<keyword evidence="3" id="KW-0121">Carboxypeptidase</keyword>
<dbReference type="InterPro" id="IPR009045">
    <property type="entry name" value="Zn_M74/Hedgehog-like"/>
</dbReference>
<feature type="domain" description="D-alanyl-D-alanine carboxypeptidase-like core" evidence="2">
    <location>
        <begin position="107"/>
        <end position="237"/>
    </location>
</feature>
<dbReference type="InterPro" id="IPR003709">
    <property type="entry name" value="VanY-like_core_dom"/>
</dbReference>
<evidence type="ECO:0000256" key="1">
    <source>
        <dbReference type="SAM" id="Phobius"/>
    </source>
</evidence>
<dbReference type="PANTHER" id="PTHR34385">
    <property type="entry name" value="D-ALANYL-D-ALANINE CARBOXYPEPTIDASE"/>
    <property type="match status" value="1"/>
</dbReference>
<keyword evidence="1" id="KW-0472">Membrane</keyword>
<dbReference type="SUPFAM" id="SSF55166">
    <property type="entry name" value="Hedgehog/DD-peptidase"/>
    <property type="match status" value="1"/>
</dbReference>
<sequence>MKEEPKYNSLMSAKKNRKATKRKIKNTTLAIFILFFLTIVIYVANIGGKQKANQIRDNISSVAQSAAQNSIIDTQRNTTWNLLLVNYCNYIPDNYSVKLKTIRNGYQVDERIYLHLQEMFDAAKKVGVYPLIGEAYRTAAQQQKMLDDKIKAYITEGYSKSEAETLAKKWVAVPGTSEHQLGLALDINAEKGKCTNEEVYQWLAKNSYKYGFILRYPSDKVEITGTSYEPWHYRYVGQEVAKEIYEQGICLEEYLKNYK</sequence>
<dbReference type="InterPro" id="IPR058193">
    <property type="entry name" value="VanY/YodJ_core_dom"/>
</dbReference>
<dbReference type="EMBL" id="FOJI01000012">
    <property type="protein sequence ID" value="SEW35906.1"/>
    <property type="molecule type" value="Genomic_DNA"/>
</dbReference>
<evidence type="ECO:0000313" key="4">
    <source>
        <dbReference type="Proteomes" id="UP000199701"/>
    </source>
</evidence>
<dbReference type="STRING" id="99656.SAMN05421659_11232"/>
<dbReference type="PANTHER" id="PTHR34385:SF1">
    <property type="entry name" value="PEPTIDOGLYCAN L-ALANYL-D-GLUTAMATE ENDOPEPTIDASE CWLK"/>
    <property type="match status" value="1"/>
</dbReference>
<dbReference type="GO" id="GO:0006508">
    <property type="term" value="P:proteolysis"/>
    <property type="evidence" value="ECO:0007669"/>
    <property type="project" value="InterPro"/>
</dbReference>
<keyword evidence="4" id="KW-1185">Reference proteome</keyword>
<keyword evidence="3" id="KW-0378">Hydrolase</keyword>
<name>A0A1I0R685_9FIRM</name>
<dbReference type="RefSeq" id="WP_242941051.1">
    <property type="nucleotide sequence ID" value="NZ_FOJI01000012.1"/>
</dbReference>
<feature type="transmembrane region" description="Helical" evidence="1">
    <location>
        <begin position="24"/>
        <end position="44"/>
    </location>
</feature>
<keyword evidence="1" id="KW-1133">Transmembrane helix</keyword>
<dbReference type="Pfam" id="PF02557">
    <property type="entry name" value="VanY"/>
    <property type="match status" value="1"/>
</dbReference>
<organism evidence="3 4">
    <name type="scientific">[Clostridium] fimetarium</name>
    <dbReference type="NCBI Taxonomy" id="99656"/>
    <lineage>
        <taxon>Bacteria</taxon>
        <taxon>Bacillati</taxon>
        <taxon>Bacillota</taxon>
        <taxon>Clostridia</taxon>
        <taxon>Lachnospirales</taxon>
        <taxon>Lachnospiraceae</taxon>
    </lineage>
</organism>
<dbReference type="InterPro" id="IPR052179">
    <property type="entry name" value="DD-CPase-like"/>
</dbReference>